<evidence type="ECO:0000256" key="1">
    <source>
        <dbReference type="SAM" id="MobiDB-lite"/>
    </source>
</evidence>
<dbReference type="RefSeq" id="WP_203171087.1">
    <property type="nucleotide sequence ID" value="NZ_JAEVLS010000012.1"/>
</dbReference>
<feature type="region of interest" description="Disordered" evidence="1">
    <location>
        <begin position="376"/>
        <end position="396"/>
    </location>
</feature>
<evidence type="ECO:0000313" key="2">
    <source>
        <dbReference type="EMBL" id="MBM0108915.1"/>
    </source>
</evidence>
<gene>
    <name evidence="2" type="ORF">JM946_29655</name>
</gene>
<keyword evidence="2" id="KW-0413">Isomerase</keyword>
<dbReference type="SUPFAM" id="SSF51658">
    <property type="entry name" value="Xylose isomerase-like"/>
    <property type="match status" value="1"/>
</dbReference>
<dbReference type="GO" id="GO:0016853">
    <property type="term" value="F:isomerase activity"/>
    <property type="evidence" value="ECO:0007669"/>
    <property type="project" value="UniProtKB-KW"/>
</dbReference>
<comment type="caution">
    <text evidence="2">The sequence shown here is derived from an EMBL/GenBank/DDBJ whole genome shotgun (WGS) entry which is preliminary data.</text>
</comment>
<organism evidence="2 3">
    <name type="scientific">Steroidobacter gossypii</name>
    <dbReference type="NCBI Taxonomy" id="2805490"/>
    <lineage>
        <taxon>Bacteria</taxon>
        <taxon>Pseudomonadati</taxon>
        <taxon>Pseudomonadota</taxon>
        <taxon>Gammaproteobacteria</taxon>
        <taxon>Steroidobacterales</taxon>
        <taxon>Steroidobacteraceae</taxon>
        <taxon>Steroidobacter</taxon>
    </lineage>
</organism>
<name>A0ABS1X6V1_9GAMM</name>
<evidence type="ECO:0000313" key="3">
    <source>
        <dbReference type="Proteomes" id="UP000661077"/>
    </source>
</evidence>
<sequence length="396" mass="44801">MRTILDWHAHSKRSASSVIKRAACVLAALLFCGAVAIHSASASTGTKLLARENLVPLELQWNQGEAEIAPEARARMLRARGFKHYSFIYFFDRAAQYDEQIAAFRQHGVNVAAVYFWLDTDRPGEDNKVRAAFDSFRRLGIRPQIWVSQSNAFLPKTAEGWKQRFAEAGFIGPADDDYFQSAFSSGTDFTEQQKEKFFKALHRIYSDQAHLPKTPQEQVERLEQEARRIGSLAQLASKYGFDVSLYNHNGWFGLVDNQLAIIERLEQDGIKNVGMVYTFWHARDSLHDDVRHFEQIWARIKPRVRTVAISGVRGEMESLYPSQGEDELPMMRVIQKSGWRGPVGVLCLDFGASPDTVLHNVSRGVDWLAAELDQPGSGGIRPNFQQADARLQQPTE</sequence>
<protein>
    <submittedName>
        <fullName evidence="2">Sugar phosphate isomerase/epimerase</fullName>
    </submittedName>
</protein>
<proteinExistence type="predicted"/>
<reference evidence="2 3" key="1">
    <citation type="journal article" date="2021" name="Int. J. Syst. Evol. Microbiol.">
        <title>Steroidobacter gossypii sp. nov., isolated from soil of cotton cropping field.</title>
        <authorList>
            <person name="Huang R."/>
            <person name="Yang S."/>
            <person name="Zhen C."/>
            <person name="Liu W."/>
        </authorList>
    </citation>
    <scope>NUCLEOTIDE SEQUENCE [LARGE SCALE GENOMIC DNA]</scope>
    <source>
        <strain evidence="2 3">S1-65</strain>
    </source>
</reference>
<keyword evidence="3" id="KW-1185">Reference proteome</keyword>
<dbReference type="Gene3D" id="3.20.20.150">
    <property type="entry name" value="Divalent-metal-dependent TIM barrel enzymes"/>
    <property type="match status" value="1"/>
</dbReference>
<accession>A0ABS1X6V1</accession>
<dbReference type="Proteomes" id="UP000661077">
    <property type="component" value="Unassembled WGS sequence"/>
</dbReference>
<dbReference type="EMBL" id="JAEVLS010000012">
    <property type="protein sequence ID" value="MBM0108915.1"/>
    <property type="molecule type" value="Genomic_DNA"/>
</dbReference>
<dbReference type="InterPro" id="IPR036237">
    <property type="entry name" value="Xyl_isomerase-like_sf"/>
</dbReference>